<evidence type="ECO:0000313" key="3">
    <source>
        <dbReference type="WBParaSite" id="BPAG_0000239901-mRNA-1"/>
    </source>
</evidence>
<dbReference type="AlphaFoldDB" id="A0A0N4T2G9"/>
<dbReference type="Proteomes" id="UP000278627">
    <property type="component" value="Unassembled WGS sequence"/>
</dbReference>
<sequence>MNQLSLMNSDSISATEAYQYRMKESLLLLFYDYFGIQQEEKVPCNGSTSGTEHQGITIKHGGKYCPAHCNRVLLVGSRRTELGNKERTYYTGKYVFELRTVKLTKASIRRRYGKSTFRVVTGQQSARELSRSVLLHFGSISCEAVASEFKTLKLGEFQLKVSSTCCSEITAKQRETKR</sequence>
<dbReference type="WBParaSite" id="BPAG_0000239901-mRNA-1">
    <property type="protein sequence ID" value="BPAG_0000239901-mRNA-1"/>
    <property type="gene ID" value="BPAG_0000239901"/>
</dbReference>
<keyword evidence="2" id="KW-1185">Reference proteome</keyword>
<reference evidence="1 2" key="2">
    <citation type="submission" date="2018-11" db="EMBL/GenBank/DDBJ databases">
        <authorList>
            <consortium name="Pathogen Informatics"/>
        </authorList>
    </citation>
    <scope>NUCLEOTIDE SEQUENCE [LARGE SCALE GENOMIC DNA]</scope>
</reference>
<protein>
    <submittedName>
        <fullName evidence="3">GIY-YIG domain-containing protein</fullName>
    </submittedName>
</protein>
<proteinExistence type="predicted"/>
<evidence type="ECO:0000313" key="2">
    <source>
        <dbReference type="Proteomes" id="UP000278627"/>
    </source>
</evidence>
<gene>
    <name evidence="1" type="ORF">BPAG_LOCUS2369</name>
</gene>
<reference evidence="3" key="1">
    <citation type="submission" date="2017-02" db="UniProtKB">
        <authorList>
            <consortium name="WormBaseParasite"/>
        </authorList>
    </citation>
    <scope>IDENTIFICATION</scope>
</reference>
<organism evidence="3">
    <name type="scientific">Brugia pahangi</name>
    <name type="common">Filarial nematode worm</name>
    <dbReference type="NCBI Taxonomy" id="6280"/>
    <lineage>
        <taxon>Eukaryota</taxon>
        <taxon>Metazoa</taxon>
        <taxon>Ecdysozoa</taxon>
        <taxon>Nematoda</taxon>
        <taxon>Chromadorea</taxon>
        <taxon>Rhabditida</taxon>
        <taxon>Spirurina</taxon>
        <taxon>Spiruromorpha</taxon>
        <taxon>Filarioidea</taxon>
        <taxon>Onchocercidae</taxon>
        <taxon>Brugia</taxon>
    </lineage>
</organism>
<dbReference type="EMBL" id="UZAD01000332">
    <property type="protein sequence ID" value="VDN83555.1"/>
    <property type="molecule type" value="Genomic_DNA"/>
</dbReference>
<accession>A0A0N4T2G9</accession>
<name>A0A0N4T2G9_BRUPA</name>
<evidence type="ECO:0000313" key="1">
    <source>
        <dbReference type="EMBL" id="VDN83555.1"/>
    </source>
</evidence>